<evidence type="ECO:0000313" key="3">
    <source>
        <dbReference type="Proteomes" id="UP001385892"/>
    </source>
</evidence>
<evidence type="ECO:0000313" key="2">
    <source>
        <dbReference type="EMBL" id="MEJ8845960.1"/>
    </source>
</evidence>
<reference evidence="2 3" key="1">
    <citation type="submission" date="2024-03" db="EMBL/GenBank/DDBJ databases">
        <title>Novel species of the genus Variovorax.</title>
        <authorList>
            <person name="Liu Q."/>
            <person name="Xin Y.-H."/>
        </authorList>
    </citation>
    <scope>NUCLEOTIDE SEQUENCE [LARGE SCALE GENOMIC DNA]</scope>
    <source>
        <strain evidence="2 3">KACC 18900</strain>
    </source>
</reference>
<dbReference type="Pfam" id="PF13761">
    <property type="entry name" value="DUF4166"/>
    <property type="match status" value="1"/>
</dbReference>
<gene>
    <name evidence="2" type="ORF">WKW82_04855</name>
</gene>
<dbReference type="EMBL" id="JBBKZT010000002">
    <property type="protein sequence ID" value="MEJ8845960.1"/>
    <property type="molecule type" value="Genomic_DNA"/>
</dbReference>
<organism evidence="2 3">
    <name type="scientific">Variovorax rhizosphaerae</name>
    <dbReference type="NCBI Taxonomy" id="1836200"/>
    <lineage>
        <taxon>Bacteria</taxon>
        <taxon>Pseudomonadati</taxon>
        <taxon>Pseudomonadota</taxon>
        <taxon>Betaproteobacteria</taxon>
        <taxon>Burkholderiales</taxon>
        <taxon>Comamonadaceae</taxon>
        <taxon>Variovorax</taxon>
    </lineage>
</organism>
<comment type="caution">
    <text evidence="2">The sequence shown here is derived from an EMBL/GenBank/DDBJ whole genome shotgun (WGS) entry which is preliminary data.</text>
</comment>
<dbReference type="RefSeq" id="WP_340341462.1">
    <property type="nucleotide sequence ID" value="NZ_JBBKZT010000002.1"/>
</dbReference>
<evidence type="ECO:0000259" key="1">
    <source>
        <dbReference type="Pfam" id="PF13761"/>
    </source>
</evidence>
<dbReference type="Proteomes" id="UP001385892">
    <property type="component" value="Unassembled WGS sequence"/>
</dbReference>
<dbReference type="InterPro" id="IPR025311">
    <property type="entry name" value="DUF4166"/>
</dbReference>
<feature type="domain" description="DUF4166" evidence="1">
    <location>
        <begin position="13"/>
        <end position="168"/>
    </location>
</feature>
<accession>A0ABU8WGE5</accession>
<keyword evidence="3" id="KW-1185">Reference proteome</keyword>
<proteinExistence type="predicted"/>
<sequence length="178" mass="20064">MYERAMGDEFHRLDAAVQRFHRLAGKHELEGRVETIAPRSVIGKLLALCLGTPRRSQQGPIRFELDASPAAETWVRHFPGKVMASNFRPQGREIIESLGAARLAFELHERDGALVMRLLRMHFIGIPCPRWLMPRIVAEERGRHDRLDFAVSASVRLVGKVADYRGHLVLPSATAVAR</sequence>
<name>A0ABU8WGE5_9BURK</name>
<protein>
    <submittedName>
        <fullName evidence="2">DUF4166 domain-containing protein</fullName>
    </submittedName>
</protein>